<proteinExistence type="inferred from homology"/>
<feature type="region of interest" description="Disordered" evidence="4">
    <location>
        <begin position="82"/>
        <end position="166"/>
    </location>
</feature>
<keyword evidence="6" id="KW-1185">Reference proteome</keyword>
<comment type="function">
    <text evidence="2">Plays an important role in DNA replication, recombination and repair. Binds to ssDNA and to an array of partner proteins to recruit them to their sites of action during DNA metabolism.</text>
</comment>
<dbReference type="PANTHER" id="PTHR10302:SF0">
    <property type="entry name" value="SINGLE-STRANDED DNA-BINDING PROTEIN, MITOCHONDRIAL"/>
    <property type="match status" value="1"/>
</dbReference>
<keyword evidence="2" id="KW-0234">DNA repair</keyword>
<dbReference type="SUPFAM" id="SSF50249">
    <property type="entry name" value="Nucleic acid-binding proteins"/>
    <property type="match status" value="1"/>
</dbReference>
<feature type="compositionally biased region" description="Basic and acidic residues" evidence="4">
    <location>
        <begin position="83"/>
        <end position="95"/>
    </location>
</feature>
<dbReference type="HAMAP" id="MF_00984">
    <property type="entry name" value="SSB"/>
    <property type="match status" value="1"/>
</dbReference>
<dbReference type="Proteomes" id="UP000770785">
    <property type="component" value="Unassembled WGS sequence"/>
</dbReference>
<dbReference type="Gene3D" id="2.40.50.140">
    <property type="entry name" value="Nucleic acid-binding proteins"/>
    <property type="match status" value="1"/>
</dbReference>
<feature type="short sequence motif" description="Important for interaction with partner proteins" evidence="2">
    <location>
        <begin position="161"/>
        <end position="166"/>
    </location>
</feature>
<dbReference type="PIRSF" id="PIRSF002070">
    <property type="entry name" value="SSB"/>
    <property type="match status" value="1"/>
</dbReference>
<comment type="caution">
    <text evidence="5">The sequence shown here is derived from an EMBL/GenBank/DDBJ whole genome shotgun (WGS) entry which is preliminary data.</text>
</comment>
<accession>A0ABX0XF15</accession>
<comment type="subunit">
    <text evidence="2">Homotetramer.</text>
</comment>
<name>A0ABX0XF15_9BACT</name>
<protein>
    <recommendedName>
        <fullName evidence="2 3">Single-stranded DNA-binding protein</fullName>
        <shortName evidence="2">SSB</shortName>
    </recommendedName>
</protein>
<dbReference type="PROSITE" id="PS50935">
    <property type="entry name" value="SSB"/>
    <property type="match status" value="1"/>
</dbReference>
<dbReference type="NCBIfam" id="TIGR00621">
    <property type="entry name" value="ssb"/>
    <property type="match status" value="1"/>
</dbReference>
<sequence>MVNKITLIGRLGADPEIRTLESGVAVGKFGLATSENYKDRSGEWQEQTEWHDVVVWRQAAERAQRSLTKGCMVYVEGKLTHRKWQDKEGNNRKTTEVVANYFRVLNNPNKSDDNRPSSGEPDNYAPADLQTTTTTTPASQPTAASSEPAPTGGGGKNFDDEEDLPF</sequence>
<evidence type="ECO:0000256" key="3">
    <source>
        <dbReference type="PIRNR" id="PIRNR002070"/>
    </source>
</evidence>
<dbReference type="InterPro" id="IPR012340">
    <property type="entry name" value="NA-bd_OB-fold"/>
</dbReference>
<dbReference type="InterPro" id="IPR000424">
    <property type="entry name" value="Primosome_PriB/ssb"/>
</dbReference>
<dbReference type="PANTHER" id="PTHR10302">
    <property type="entry name" value="SINGLE-STRANDED DNA-BINDING PROTEIN"/>
    <property type="match status" value="1"/>
</dbReference>
<gene>
    <name evidence="5" type="ORF">GGR27_003419</name>
</gene>
<evidence type="ECO:0000256" key="1">
    <source>
        <dbReference type="ARBA" id="ARBA00023125"/>
    </source>
</evidence>
<keyword evidence="2" id="KW-0227">DNA damage</keyword>
<keyword evidence="2" id="KW-0235">DNA replication</keyword>
<organism evidence="5 6">
    <name type="scientific">Neolewinella antarctica</name>
    <dbReference type="NCBI Taxonomy" id="442734"/>
    <lineage>
        <taxon>Bacteria</taxon>
        <taxon>Pseudomonadati</taxon>
        <taxon>Bacteroidota</taxon>
        <taxon>Saprospiria</taxon>
        <taxon>Saprospirales</taxon>
        <taxon>Lewinellaceae</taxon>
        <taxon>Neolewinella</taxon>
    </lineage>
</organism>
<dbReference type="InterPro" id="IPR011344">
    <property type="entry name" value="ssDNA-bd"/>
</dbReference>
<dbReference type="Pfam" id="PF00436">
    <property type="entry name" value="SSB"/>
    <property type="match status" value="1"/>
</dbReference>
<evidence type="ECO:0000256" key="2">
    <source>
        <dbReference type="HAMAP-Rule" id="MF_00984"/>
    </source>
</evidence>
<dbReference type="EMBL" id="JAATJH010000007">
    <property type="protein sequence ID" value="NJC27900.1"/>
    <property type="molecule type" value="Genomic_DNA"/>
</dbReference>
<evidence type="ECO:0000256" key="4">
    <source>
        <dbReference type="SAM" id="MobiDB-lite"/>
    </source>
</evidence>
<evidence type="ECO:0000313" key="6">
    <source>
        <dbReference type="Proteomes" id="UP000770785"/>
    </source>
</evidence>
<dbReference type="GO" id="GO:0003677">
    <property type="term" value="F:DNA binding"/>
    <property type="evidence" value="ECO:0007669"/>
    <property type="project" value="UniProtKB-KW"/>
</dbReference>
<dbReference type="CDD" id="cd04496">
    <property type="entry name" value="SSB_OBF"/>
    <property type="match status" value="1"/>
</dbReference>
<keyword evidence="2" id="KW-0233">DNA recombination</keyword>
<reference evidence="5 6" key="1">
    <citation type="submission" date="2020-03" db="EMBL/GenBank/DDBJ databases">
        <title>Genomic Encyclopedia of Type Strains, Phase IV (KMG-IV): sequencing the most valuable type-strain genomes for metagenomic binning, comparative biology and taxonomic classification.</title>
        <authorList>
            <person name="Goeker M."/>
        </authorList>
    </citation>
    <scope>NUCLEOTIDE SEQUENCE [LARGE SCALE GENOMIC DNA]</scope>
    <source>
        <strain evidence="5 6">DSM 105096</strain>
    </source>
</reference>
<evidence type="ECO:0000313" key="5">
    <source>
        <dbReference type="EMBL" id="NJC27900.1"/>
    </source>
</evidence>
<keyword evidence="1 2" id="KW-0238">DNA-binding</keyword>
<feature type="compositionally biased region" description="Low complexity" evidence="4">
    <location>
        <begin position="131"/>
        <end position="150"/>
    </location>
</feature>
<dbReference type="RefSeq" id="WP_168039436.1">
    <property type="nucleotide sequence ID" value="NZ_JAATJH010000007.1"/>
</dbReference>
<comment type="caution">
    <text evidence="2">Lacks conserved residue(s) required for the propagation of feature annotation.</text>
</comment>